<protein>
    <submittedName>
        <fullName evidence="2">Uncharacterized protein</fullName>
    </submittedName>
</protein>
<dbReference type="AlphaFoldDB" id="A0ABD3GJD3"/>
<name>A0ABD3GJD3_9MARC</name>
<reference evidence="2 3" key="1">
    <citation type="submission" date="2024-09" db="EMBL/GenBank/DDBJ databases">
        <title>Chromosome-scale assembly of Riccia sorocarpa.</title>
        <authorList>
            <person name="Paukszto L."/>
        </authorList>
    </citation>
    <scope>NUCLEOTIDE SEQUENCE [LARGE SCALE GENOMIC DNA]</scope>
    <source>
        <strain evidence="2">LP-2024</strain>
        <tissue evidence="2">Aerial parts of the thallus</tissue>
    </source>
</reference>
<feature type="region of interest" description="Disordered" evidence="1">
    <location>
        <begin position="14"/>
        <end position="51"/>
    </location>
</feature>
<sequence>MLNLLFPVRLNLMRGPSCKGLDETQNSPAHSDSDNSPESEEEHVPIPENGLPGWIACRRAIQPVGSSEIFPLTSGNTELPVGAEDEPTNLSSGEAPSNQQPTPDKGKAVVEDEPTRLDPNLAAKMEKARVKEATSEELGAGSDFQGLL</sequence>
<comment type="caution">
    <text evidence="2">The sequence shown here is derived from an EMBL/GenBank/DDBJ whole genome shotgun (WGS) entry which is preliminary data.</text>
</comment>
<keyword evidence="3" id="KW-1185">Reference proteome</keyword>
<evidence type="ECO:0000313" key="2">
    <source>
        <dbReference type="EMBL" id="KAL3678539.1"/>
    </source>
</evidence>
<feature type="compositionally biased region" description="Polar residues" evidence="1">
    <location>
        <begin position="88"/>
        <end position="102"/>
    </location>
</feature>
<evidence type="ECO:0000313" key="3">
    <source>
        <dbReference type="Proteomes" id="UP001633002"/>
    </source>
</evidence>
<evidence type="ECO:0000256" key="1">
    <source>
        <dbReference type="SAM" id="MobiDB-lite"/>
    </source>
</evidence>
<proteinExistence type="predicted"/>
<feature type="compositionally biased region" description="Basic and acidic residues" evidence="1">
    <location>
        <begin position="124"/>
        <end position="134"/>
    </location>
</feature>
<dbReference type="Proteomes" id="UP001633002">
    <property type="component" value="Unassembled WGS sequence"/>
</dbReference>
<feature type="compositionally biased region" description="Basic and acidic residues" evidence="1">
    <location>
        <begin position="104"/>
        <end position="116"/>
    </location>
</feature>
<organism evidence="2 3">
    <name type="scientific">Riccia sorocarpa</name>
    <dbReference type="NCBI Taxonomy" id="122646"/>
    <lineage>
        <taxon>Eukaryota</taxon>
        <taxon>Viridiplantae</taxon>
        <taxon>Streptophyta</taxon>
        <taxon>Embryophyta</taxon>
        <taxon>Marchantiophyta</taxon>
        <taxon>Marchantiopsida</taxon>
        <taxon>Marchantiidae</taxon>
        <taxon>Marchantiales</taxon>
        <taxon>Ricciaceae</taxon>
        <taxon>Riccia</taxon>
    </lineage>
</organism>
<feature type="region of interest" description="Disordered" evidence="1">
    <location>
        <begin position="68"/>
        <end position="148"/>
    </location>
</feature>
<gene>
    <name evidence="2" type="ORF">R1sor_021495</name>
</gene>
<dbReference type="EMBL" id="JBJQOH010000007">
    <property type="protein sequence ID" value="KAL3678539.1"/>
    <property type="molecule type" value="Genomic_DNA"/>
</dbReference>
<accession>A0ABD3GJD3</accession>